<evidence type="ECO:0000313" key="1">
    <source>
        <dbReference type="EMBL" id="QHT36244.1"/>
    </source>
</evidence>
<accession>A0A6C0F4W0</accession>
<dbReference type="SUPFAM" id="SSF52058">
    <property type="entry name" value="L domain-like"/>
    <property type="match status" value="4"/>
</dbReference>
<sequence length="1279" mass="139305">MSYLINANSQSKTVILKDIKYKYVDGKAHVTGFDKKILHQKEWSAEIFSTVDFHDKKDISVTSIDETAFADCSSLVNIIIPDSVVSIGGSAFSNCSSLVNINVPRYILTIGIGAFAFCSKLKKIDVDTENPNYLSLDNILYTRDNETLVCFPGDLPEESFEIPNFVKNIGEGAFAGCNKIKKITIPSSVKNIEKAAFLLCTSLESVIIGENINKISAITFYGCVSLKKITIPSNITSIGFSAFAECKSLKYVEFEQKYSLPVFELDAFENNAPENIAIYYETVTLLNNDPKTYLKSVGFFETKAIPLDSKFAMRDTVVDPTAITIGNIIYAIGEDTNVYVKDYDKENIPKDWNAEILESVTLPSYKNPLPVTRIEQLAFNACTLLKSVKIPSSVITIGGYAFSSCNSLISVTFAEPSKIENINTGLFSDCGSLKNIIIPSSVTSIDNNAFICCTSLEKITIPSSVTSIGENAFTCCTSLEKITIPSSVTSIGEGAFGEHSGENGTSPGCTSLISVTFEEPSKIENINDGLFTGCESLKNITIPSSITKIGNKAFFQCGSLKNINIPFSVTSIGKDAFFLCSNLSNILVEQKNINFTSLNNVLYNKDKTRLICYPLGLQNESFIVPSSVTSIENGTFEQNDILKDVTITDSVTIIGEISFSGCSSLKSVSIGKNVKIIGKFAFEACLSLKNVIFKQTKFLPKFGKGAFNKITDSTATYYNSIKDKNPDKLLKRIGFSKTKVIKLPSNQPVDPVDPVAPVAPVDPVDPVTPVAPVDPVAPVTPVAPVDPVDPIDPVTPVAPVTPVTPVTPVDPVDTITIDNIIYALNKDNKDNKYASVIGYDAKNIPAKWNAKILQGVKFQDNDLCTTVKQINDSAFKNCSSLISVTISKNTCFPYDNLQKGYGTTFLKKIGDYSFAECTSLKNVSLTYGVNEIGNYAFSGCTSLKSIPLPNSMSSIGDYAFSGCTSLNIFNNVKPGLEGLVIGKHAFENCSYLKDIFVNSTNVGIGAFAGCTSLKSAMITFVSDYVFEGCSSLKSIEINTTIVGDYAFKDCSSLKSIKIRCARKIGKGVFNFSSLEKITIPFYVKYIDKEAFINSNISTIIVDERSVHFSSLNNVLYNCDKTTLICYPPGLDNESFTIPSSVSTIDDGAFYKNNHLKHVIIPDSVSKIGEGAFFECSALETVIIGKNVKIISNNAFSLCISLQKVTIPSKVESIGEFAFASCLSLKNVIFNQIKFLPKFGKEAFSNITDSTAIYYNSIKDKTPDKLLKSVGFSKTRAIRQ</sequence>
<proteinExistence type="predicted"/>
<dbReference type="InterPro" id="IPR053139">
    <property type="entry name" value="Surface_bspA-like"/>
</dbReference>
<dbReference type="InterPro" id="IPR032675">
    <property type="entry name" value="LRR_dom_sf"/>
</dbReference>
<evidence type="ECO:0008006" key="2">
    <source>
        <dbReference type="Google" id="ProtNLM"/>
    </source>
</evidence>
<organism evidence="1">
    <name type="scientific">viral metagenome</name>
    <dbReference type="NCBI Taxonomy" id="1070528"/>
    <lineage>
        <taxon>unclassified sequences</taxon>
        <taxon>metagenomes</taxon>
        <taxon>organismal metagenomes</taxon>
    </lineage>
</organism>
<reference evidence="1" key="1">
    <citation type="journal article" date="2020" name="Nature">
        <title>Giant virus diversity and host interactions through global metagenomics.</title>
        <authorList>
            <person name="Schulz F."/>
            <person name="Roux S."/>
            <person name="Paez-Espino D."/>
            <person name="Jungbluth S."/>
            <person name="Walsh D.A."/>
            <person name="Denef V.J."/>
            <person name="McMahon K.D."/>
            <person name="Konstantinidis K.T."/>
            <person name="Eloe-Fadrosh E.A."/>
            <person name="Kyrpides N.C."/>
            <person name="Woyke T."/>
        </authorList>
    </citation>
    <scope>NUCLEOTIDE SEQUENCE</scope>
    <source>
        <strain evidence="1">GVMAG-M-3300009182-46</strain>
    </source>
</reference>
<dbReference type="Gene3D" id="3.80.10.10">
    <property type="entry name" value="Ribonuclease Inhibitor"/>
    <property type="match status" value="6"/>
</dbReference>
<dbReference type="PANTHER" id="PTHR45661">
    <property type="entry name" value="SURFACE ANTIGEN"/>
    <property type="match status" value="1"/>
</dbReference>
<name>A0A6C0F4W0_9ZZZZ</name>
<dbReference type="Pfam" id="PF13306">
    <property type="entry name" value="LRR_5"/>
    <property type="match status" value="8"/>
</dbReference>
<dbReference type="InterPro" id="IPR026906">
    <property type="entry name" value="LRR_5"/>
</dbReference>
<dbReference type="PANTHER" id="PTHR45661:SF3">
    <property type="entry name" value="IG-LIKE DOMAIN-CONTAINING PROTEIN"/>
    <property type="match status" value="1"/>
</dbReference>
<dbReference type="AlphaFoldDB" id="A0A6C0F4W0"/>
<dbReference type="EMBL" id="MN739033">
    <property type="protein sequence ID" value="QHT36244.1"/>
    <property type="molecule type" value="Genomic_DNA"/>
</dbReference>
<protein>
    <recommendedName>
        <fullName evidence="2">Leucine-rich repeat protein</fullName>
    </recommendedName>
</protein>